<dbReference type="GO" id="GO:0005829">
    <property type="term" value="C:cytosol"/>
    <property type="evidence" value="ECO:0007669"/>
    <property type="project" value="TreeGrafter"/>
</dbReference>
<feature type="region of interest" description="Ribokinase" evidence="11">
    <location>
        <begin position="1"/>
        <end position="324"/>
    </location>
</feature>
<dbReference type="EC" id="2.7.1.167" evidence="11"/>
<dbReference type="CDD" id="cd01172">
    <property type="entry name" value="RfaE_like"/>
    <property type="match status" value="1"/>
</dbReference>
<dbReference type="GO" id="GO:0033785">
    <property type="term" value="F:heptose 7-phosphate kinase activity"/>
    <property type="evidence" value="ECO:0007669"/>
    <property type="project" value="UniProtKB-UniRule"/>
</dbReference>
<dbReference type="PANTHER" id="PTHR46969:SF1">
    <property type="entry name" value="BIFUNCTIONAL PROTEIN HLDE"/>
    <property type="match status" value="1"/>
</dbReference>
<dbReference type="RefSeq" id="WP_034355386.1">
    <property type="nucleotide sequence ID" value="NZ_JRPR02000005.1"/>
</dbReference>
<evidence type="ECO:0000256" key="3">
    <source>
        <dbReference type="ARBA" id="ARBA00022679"/>
    </source>
</evidence>
<dbReference type="AlphaFoldDB" id="A0A4U8TAI6"/>
<evidence type="ECO:0000259" key="13">
    <source>
        <dbReference type="Pfam" id="PF01467"/>
    </source>
</evidence>
<comment type="function">
    <text evidence="1 11">Catalyzes the phosphorylation of D-glycero-D-manno-heptose 7-phosphate at the C-1 position to selectively form D-glycero-beta-D-manno-heptose-1,7-bisphosphate.</text>
</comment>
<dbReference type="FunFam" id="3.40.1190.20:FF:000002">
    <property type="entry name" value="Bifunctional protein HldE"/>
    <property type="match status" value="1"/>
</dbReference>
<evidence type="ECO:0000256" key="5">
    <source>
        <dbReference type="ARBA" id="ARBA00022741"/>
    </source>
</evidence>
<keyword evidence="9 11" id="KW-0119">Carbohydrate metabolism</keyword>
<evidence type="ECO:0000313" key="15">
    <source>
        <dbReference type="Proteomes" id="UP000029733"/>
    </source>
</evidence>
<evidence type="ECO:0000259" key="12">
    <source>
        <dbReference type="Pfam" id="PF00294"/>
    </source>
</evidence>
<keyword evidence="3 11" id="KW-0808">Transferase</keyword>
<organism evidence="14 15">
    <name type="scientific">Helicobacter jaachi</name>
    <dbReference type="NCBI Taxonomy" id="1677920"/>
    <lineage>
        <taxon>Bacteria</taxon>
        <taxon>Pseudomonadati</taxon>
        <taxon>Campylobacterota</taxon>
        <taxon>Epsilonproteobacteria</taxon>
        <taxon>Campylobacterales</taxon>
        <taxon>Helicobacteraceae</taxon>
        <taxon>Helicobacter</taxon>
    </lineage>
</organism>
<keyword evidence="15" id="KW-1185">Reference proteome</keyword>
<dbReference type="GO" id="GO:0016773">
    <property type="term" value="F:phosphotransferase activity, alcohol group as acceptor"/>
    <property type="evidence" value="ECO:0007669"/>
    <property type="project" value="InterPro"/>
</dbReference>
<dbReference type="NCBIfam" id="TIGR00125">
    <property type="entry name" value="cyt_tran_rel"/>
    <property type="match status" value="1"/>
</dbReference>
<dbReference type="InterPro" id="IPR011914">
    <property type="entry name" value="RfaE_dom_II"/>
</dbReference>
<evidence type="ECO:0000256" key="11">
    <source>
        <dbReference type="HAMAP-Rule" id="MF_01603"/>
    </source>
</evidence>
<dbReference type="Gene3D" id="3.40.50.620">
    <property type="entry name" value="HUPs"/>
    <property type="match status" value="1"/>
</dbReference>
<dbReference type="InterPro" id="IPR004821">
    <property type="entry name" value="Cyt_trans-like"/>
</dbReference>
<keyword evidence="6 11" id="KW-0418">Kinase</keyword>
<comment type="catalytic activity">
    <reaction evidence="10 11">
        <text>D-glycero-beta-D-manno-heptose 1-phosphate + ATP + H(+) = ADP-D-glycero-beta-D-manno-heptose + diphosphate</text>
        <dbReference type="Rhea" id="RHEA:27465"/>
        <dbReference type="ChEBI" id="CHEBI:15378"/>
        <dbReference type="ChEBI" id="CHEBI:30616"/>
        <dbReference type="ChEBI" id="CHEBI:33019"/>
        <dbReference type="ChEBI" id="CHEBI:59967"/>
        <dbReference type="ChEBI" id="CHEBI:61593"/>
        <dbReference type="EC" id="2.7.7.70"/>
    </reaction>
</comment>
<comment type="similarity">
    <text evidence="11">In the C-terminal section; belongs to the cytidylyltransferase family.</text>
</comment>
<dbReference type="InterPro" id="IPR011611">
    <property type="entry name" value="PfkB_dom"/>
</dbReference>
<comment type="pathway">
    <text evidence="11">Nucleotide-sugar biosynthesis; ADP-L-glycero-beta-D-manno-heptose biosynthesis; ADP-L-glycero-beta-D-manno-heptose from D-glycero-beta-D-manno-heptose 7-phosphate: step 3/4.</text>
</comment>
<dbReference type="SUPFAM" id="SSF52374">
    <property type="entry name" value="Nucleotidylyl transferase"/>
    <property type="match status" value="1"/>
</dbReference>
<dbReference type="Gene3D" id="3.40.1190.20">
    <property type="match status" value="1"/>
</dbReference>
<keyword evidence="8 11" id="KW-0511">Multifunctional enzyme</keyword>
<comment type="pathway">
    <text evidence="11">Nucleotide-sugar biosynthesis; ADP-L-glycero-beta-D-manno-heptose biosynthesis; ADP-L-glycero-beta-D-manno-heptose from D-glycero-beta-D-manno-heptose 7-phosphate: step 1/4.</text>
</comment>
<dbReference type="SUPFAM" id="SSF53613">
    <property type="entry name" value="Ribokinase-like"/>
    <property type="match status" value="1"/>
</dbReference>
<name>A0A4U8TAI6_9HELI</name>
<evidence type="ECO:0000256" key="9">
    <source>
        <dbReference type="ARBA" id="ARBA00023277"/>
    </source>
</evidence>
<comment type="catalytic activity">
    <reaction evidence="11">
        <text>D-glycero-beta-D-manno-heptose 7-phosphate + ATP = D-glycero-beta-D-manno-heptose 1,7-bisphosphate + ADP + H(+)</text>
        <dbReference type="Rhea" id="RHEA:27473"/>
        <dbReference type="ChEBI" id="CHEBI:15378"/>
        <dbReference type="ChEBI" id="CHEBI:30616"/>
        <dbReference type="ChEBI" id="CHEBI:60204"/>
        <dbReference type="ChEBI" id="CHEBI:60208"/>
        <dbReference type="ChEBI" id="CHEBI:456216"/>
        <dbReference type="EC" id="2.7.1.167"/>
    </reaction>
</comment>
<feature type="binding site" evidence="11">
    <location>
        <begin position="198"/>
        <end position="201"/>
    </location>
    <ligand>
        <name>ATP</name>
        <dbReference type="ChEBI" id="CHEBI:30616"/>
    </ligand>
</feature>
<dbReference type="InterPro" id="IPR023030">
    <property type="entry name" value="Bifunc_HldE"/>
</dbReference>
<dbReference type="EC" id="2.7.7.70" evidence="11"/>
<sequence length="483" mass="52972">MFFLESKHPKILVIGDLMIDHYVWGSCERISPEAPVQVVDVKDESNRLGGACNVANNLIALKAQVFVCGVVGNDEAGLWLGDKLESMGVDISYLFVDTSRPTTKKTRIIIANQQVLRVDRESKLPIDSIIVQDIMQRLDALLDEVDCIIISDYNKGLLSYELTQFIIKHARSKNRLVLCDPKGNDYSKYSGATLLTPNKKEAQLATGIEINDTPSLIHAGMALKTQCHLDISLITLSEDGIGVFDNNTMRVIPTKAKEVYDVTGAGDTVIAALGFSLSSGCDIWQACEFANAAAAVVVGKVGSAVASHKEIMQYLHAQSANMQQHTESKIITLENLLEILKNSANNKIVFTNGCFDILHIGHLSYLNAARDLGDMLIIGLNSDDSVKRLKGEHRPINPLHNRALMLAGLACVDYVVSFSQDTPLELIKAIKPDVLVKGGDYKDKIIIGREYAKEVVLLDFVEGYSTSNIIQSIKGQSTQRSKK</sequence>
<dbReference type="OrthoDB" id="9802794at2"/>
<feature type="region of interest" description="Cytidylyltransferase" evidence="11">
    <location>
        <begin position="350"/>
        <end position="483"/>
    </location>
</feature>
<feature type="domain" description="Carbohydrate kinase PfkB" evidence="12">
    <location>
        <begin position="10"/>
        <end position="305"/>
    </location>
</feature>
<keyword evidence="4 11" id="KW-0548">Nucleotidyltransferase</keyword>
<dbReference type="EMBL" id="JRPR02000005">
    <property type="protein sequence ID" value="TLD96158.1"/>
    <property type="molecule type" value="Genomic_DNA"/>
</dbReference>
<dbReference type="NCBIfam" id="TIGR02199">
    <property type="entry name" value="rfaE_dom_II"/>
    <property type="match status" value="1"/>
</dbReference>
<dbReference type="UniPathway" id="UPA00356">
    <property type="reaction ID" value="UER00437"/>
</dbReference>
<evidence type="ECO:0000256" key="4">
    <source>
        <dbReference type="ARBA" id="ARBA00022695"/>
    </source>
</evidence>
<dbReference type="InterPro" id="IPR011913">
    <property type="entry name" value="RfaE_dom_I"/>
</dbReference>
<dbReference type="Pfam" id="PF00294">
    <property type="entry name" value="PfkB"/>
    <property type="match status" value="1"/>
</dbReference>
<evidence type="ECO:0000256" key="6">
    <source>
        <dbReference type="ARBA" id="ARBA00022777"/>
    </source>
</evidence>
<feature type="domain" description="Cytidyltransferase-like" evidence="13">
    <location>
        <begin position="350"/>
        <end position="448"/>
    </location>
</feature>
<comment type="caution">
    <text evidence="14">The sequence shown here is derived from an EMBL/GenBank/DDBJ whole genome shotgun (WGS) entry which is preliminary data.</text>
</comment>
<comment type="similarity">
    <text evidence="11">In the N-terminal section; belongs to the carbohydrate kinase PfkB family.</text>
</comment>
<comment type="subunit">
    <text evidence="11">Homodimer.</text>
</comment>
<keyword evidence="7 11" id="KW-0067">ATP-binding</keyword>
<evidence type="ECO:0000256" key="1">
    <source>
        <dbReference type="ARBA" id="ARBA00002319"/>
    </source>
</evidence>
<dbReference type="PANTHER" id="PTHR46969">
    <property type="entry name" value="BIFUNCTIONAL PROTEIN HLDE"/>
    <property type="match status" value="1"/>
</dbReference>
<evidence type="ECO:0000256" key="8">
    <source>
        <dbReference type="ARBA" id="ARBA00023268"/>
    </source>
</evidence>
<gene>
    <name evidence="14" type="primary">rfaE1</name>
    <name evidence="11" type="synonym">hldE</name>
    <name evidence="14" type="ORF">LS71_006675</name>
</gene>
<keyword evidence="5 11" id="KW-0547">Nucleotide-binding</keyword>
<proteinExistence type="inferred from homology"/>
<dbReference type="HAMAP" id="MF_01603">
    <property type="entry name" value="HldE"/>
    <property type="match status" value="1"/>
</dbReference>
<feature type="active site" evidence="11">
    <location>
        <position position="267"/>
    </location>
</feature>
<comment type="function">
    <text evidence="2 11">Catalyzes the ADP transfer from ATP to D-glycero-beta-D-manno-heptose 1-phosphate, yielding ADP-D-glycero-beta-D-manno-heptose.</text>
</comment>
<dbReference type="Proteomes" id="UP000029733">
    <property type="component" value="Unassembled WGS sequence"/>
</dbReference>
<dbReference type="InterPro" id="IPR014729">
    <property type="entry name" value="Rossmann-like_a/b/a_fold"/>
</dbReference>
<dbReference type="Pfam" id="PF01467">
    <property type="entry name" value="CTP_transf_like"/>
    <property type="match status" value="1"/>
</dbReference>
<evidence type="ECO:0000256" key="2">
    <source>
        <dbReference type="ARBA" id="ARBA00003753"/>
    </source>
</evidence>
<evidence type="ECO:0000313" key="14">
    <source>
        <dbReference type="EMBL" id="TLD96158.1"/>
    </source>
</evidence>
<dbReference type="STRING" id="1677920.LS71_06460"/>
<dbReference type="GO" id="GO:0033786">
    <property type="term" value="F:heptose-1-phosphate adenylyltransferase activity"/>
    <property type="evidence" value="ECO:0007669"/>
    <property type="project" value="UniProtKB-UniRule"/>
</dbReference>
<dbReference type="InterPro" id="IPR029056">
    <property type="entry name" value="Ribokinase-like"/>
</dbReference>
<dbReference type="GO" id="GO:0005524">
    <property type="term" value="F:ATP binding"/>
    <property type="evidence" value="ECO:0007669"/>
    <property type="project" value="UniProtKB-UniRule"/>
</dbReference>
<dbReference type="NCBIfam" id="TIGR02198">
    <property type="entry name" value="rfaE_dom_I"/>
    <property type="match status" value="1"/>
</dbReference>
<accession>A0A4U8TAI6</accession>
<evidence type="ECO:0000256" key="10">
    <source>
        <dbReference type="ARBA" id="ARBA00047428"/>
    </source>
</evidence>
<dbReference type="GO" id="GO:0097171">
    <property type="term" value="P:ADP-L-glycero-beta-D-manno-heptose biosynthetic process"/>
    <property type="evidence" value="ECO:0007669"/>
    <property type="project" value="UniProtKB-UniPathway"/>
</dbReference>
<reference evidence="14 15" key="1">
    <citation type="journal article" date="2014" name="Genome Announc.">
        <title>Draft genome sequences of eight enterohepatic helicobacter species isolated from both laboratory and wild rodents.</title>
        <authorList>
            <person name="Sheh A."/>
            <person name="Shen Z."/>
            <person name="Fox J.G."/>
        </authorList>
    </citation>
    <scope>NUCLEOTIDE SEQUENCE [LARGE SCALE GENOMIC DNA]</scope>
    <source>
        <strain evidence="14 15">MIT 09-6949</strain>
    </source>
</reference>
<protein>
    <recommendedName>
        <fullName evidence="11">Bifunctional protein HldE</fullName>
    </recommendedName>
    <domain>
        <recommendedName>
            <fullName evidence="11">D-beta-D-heptose 7-phosphate kinase</fullName>
            <ecNumber evidence="11">2.7.1.167</ecNumber>
        </recommendedName>
        <alternativeName>
            <fullName evidence="11">D-beta-D-heptose 7-phosphotransferase</fullName>
        </alternativeName>
        <alternativeName>
            <fullName evidence="11">D-glycero-beta-D-manno-heptose-7-phosphate kinase</fullName>
        </alternativeName>
    </domain>
    <domain>
        <recommendedName>
            <fullName evidence="11">D-beta-D-heptose 1-phosphate adenylyltransferase</fullName>
            <ecNumber evidence="11">2.7.7.70</ecNumber>
        </recommendedName>
        <alternativeName>
            <fullName evidence="11">D-glycero-beta-D-manno-heptose 1-phosphate adenylyltransferase</fullName>
        </alternativeName>
    </domain>
</protein>
<evidence type="ECO:0000256" key="7">
    <source>
        <dbReference type="ARBA" id="ARBA00022840"/>
    </source>
</evidence>